<name>A0A089LJ93_PAEBO</name>
<dbReference type="KEGG" id="pbd:PBOR_35410"/>
<dbReference type="InterPro" id="IPR050312">
    <property type="entry name" value="IolE/XylAMocC-like"/>
</dbReference>
<evidence type="ECO:0000313" key="2">
    <source>
        <dbReference type="EMBL" id="AIQ61606.1"/>
    </source>
</evidence>
<dbReference type="InterPro" id="IPR013022">
    <property type="entry name" value="Xyl_isomerase-like_TIM-brl"/>
</dbReference>
<dbReference type="RefSeq" id="WP_042218509.1">
    <property type="nucleotide sequence ID" value="NZ_CP009285.1"/>
</dbReference>
<dbReference type="InterPro" id="IPR036237">
    <property type="entry name" value="Xyl_isomerase-like_sf"/>
</dbReference>
<dbReference type="EMBL" id="CP009285">
    <property type="protein sequence ID" value="AIQ61606.1"/>
    <property type="molecule type" value="Genomic_DNA"/>
</dbReference>
<dbReference type="OrthoDB" id="256906at2"/>
<feature type="domain" description="Xylose isomerase-like TIM barrel" evidence="1">
    <location>
        <begin position="25"/>
        <end position="267"/>
    </location>
</feature>
<proteinExistence type="predicted"/>
<dbReference type="Gene3D" id="3.20.20.150">
    <property type="entry name" value="Divalent-metal-dependent TIM barrel enzymes"/>
    <property type="match status" value="1"/>
</dbReference>
<dbReference type="HOGENOM" id="CLU_1011373_0_0_9"/>
<keyword evidence="3" id="KW-1185">Reference proteome</keyword>
<organism evidence="2 3">
    <name type="scientific">Paenibacillus borealis</name>
    <dbReference type="NCBI Taxonomy" id="160799"/>
    <lineage>
        <taxon>Bacteria</taxon>
        <taxon>Bacillati</taxon>
        <taxon>Bacillota</taxon>
        <taxon>Bacilli</taxon>
        <taxon>Bacillales</taxon>
        <taxon>Paenibacillaceae</taxon>
        <taxon>Paenibacillus</taxon>
    </lineage>
</organism>
<dbReference type="PANTHER" id="PTHR12110">
    <property type="entry name" value="HYDROXYPYRUVATE ISOMERASE"/>
    <property type="match status" value="1"/>
</dbReference>
<accession>A0A089LJ93</accession>
<dbReference type="PANTHER" id="PTHR12110:SF21">
    <property type="entry name" value="XYLOSE ISOMERASE-LIKE TIM BARREL DOMAIN-CONTAINING PROTEIN"/>
    <property type="match status" value="1"/>
</dbReference>
<dbReference type="Pfam" id="PF01261">
    <property type="entry name" value="AP_endonuc_2"/>
    <property type="match status" value="1"/>
</dbReference>
<dbReference type="Proteomes" id="UP000029518">
    <property type="component" value="Chromosome"/>
</dbReference>
<keyword evidence="2" id="KW-0413">Isomerase</keyword>
<evidence type="ECO:0000313" key="3">
    <source>
        <dbReference type="Proteomes" id="UP000029518"/>
    </source>
</evidence>
<dbReference type="SUPFAM" id="SSF51658">
    <property type="entry name" value="Xylose isomerase-like"/>
    <property type="match status" value="1"/>
</dbReference>
<evidence type="ECO:0000259" key="1">
    <source>
        <dbReference type="Pfam" id="PF01261"/>
    </source>
</evidence>
<protein>
    <submittedName>
        <fullName evidence="2">Xylose isomerase</fullName>
    </submittedName>
</protein>
<dbReference type="AlphaFoldDB" id="A0A089LJ93"/>
<gene>
    <name evidence="2" type="ORF">PBOR_35410</name>
</gene>
<reference evidence="2" key="1">
    <citation type="submission" date="2014-08" db="EMBL/GenBank/DDBJ databases">
        <title>Comparative genomics of the Paenibacillus odorifer group.</title>
        <authorList>
            <person name="den Bakker H.C."/>
            <person name="Tsai Y.-C.Y.-C."/>
            <person name="Martin N."/>
            <person name="Korlach J."/>
            <person name="Wiedmann M."/>
        </authorList>
    </citation>
    <scope>NUCLEOTIDE SEQUENCE [LARGE SCALE GENOMIC DNA]</scope>
    <source>
        <strain evidence="2">DSM 13188</strain>
    </source>
</reference>
<dbReference type="GO" id="GO:0016853">
    <property type="term" value="F:isomerase activity"/>
    <property type="evidence" value="ECO:0007669"/>
    <property type="project" value="UniProtKB-KW"/>
</dbReference>
<sequence length="270" mass="29719">MKLSVFYNHIVKASEQSGVPLTDVLDKVHAYGIDGVELDLEEALTGTEAMKKRLDAAGISVASMYAFFDFGNQPAPEPGYAFIDTAAYLEAGKVLVIPGFIEETASPEARGQALQSMAAALNAICDYAERKGIRVTMEDFDDIRAPFSSADELLWFLEQVPKLSITFDTGNFIYRGEDELEAFAKLKDRTIHIHCKDRSLEDRGGEPRISASGIPLYPSPVGSGCIKIAEVLRLLKAEGYADTLAIEHFDAVDQLGYMEQSVAWLRRVLE</sequence>